<reference evidence="2 3" key="1">
    <citation type="submission" date="2024-02" db="EMBL/GenBank/DDBJ databases">
        <title>de novo genome assembly of Solanum bulbocastanum strain 11H21.</title>
        <authorList>
            <person name="Hosaka A.J."/>
        </authorList>
    </citation>
    <scope>NUCLEOTIDE SEQUENCE [LARGE SCALE GENOMIC DNA]</scope>
    <source>
        <tissue evidence="2">Young leaves</tissue>
    </source>
</reference>
<evidence type="ECO:0000259" key="1">
    <source>
        <dbReference type="Pfam" id="PF13960"/>
    </source>
</evidence>
<evidence type="ECO:0000313" key="2">
    <source>
        <dbReference type="EMBL" id="KAK6784711.1"/>
    </source>
</evidence>
<dbReference type="Proteomes" id="UP001371456">
    <property type="component" value="Unassembled WGS sequence"/>
</dbReference>
<accession>A0AAN8TG06</accession>
<feature type="domain" description="DUF4218" evidence="1">
    <location>
        <begin position="3"/>
        <end position="36"/>
    </location>
</feature>
<dbReference type="EMBL" id="JBANQN010000007">
    <property type="protein sequence ID" value="KAK6784711.1"/>
    <property type="molecule type" value="Genomic_DNA"/>
</dbReference>
<comment type="caution">
    <text evidence="2">The sequence shown here is derived from an EMBL/GenBank/DDBJ whole genome shotgun (WGS) entry which is preliminary data.</text>
</comment>
<keyword evidence="3" id="KW-1185">Reference proteome</keyword>
<organism evidence="2 3">
    <name type="scientific">Solanum bulbocastanum</name>
    <name type="common">Wild potato</name>
    <dbReference type="NCBI Taxonomy" id="147425"/>
    <lineage>
        <taxon>Eukaryota</taxon>
        <taxon>Viridiplantae</taxon>
        <taxon>Streptophyta</taxon>
        <taxon>Embryophyta</taxon>
        <taxon>Tracheophyta</taxon>
        <taxon>Spermatophyta</taxon>
        <taxon>Magnoliopsida</taxon>
        <taxon>eudicotyledons</taxon>
        <taxon>Gunneridae</taxon>
        <taxon>Pentapetalae</taxon>
        <taxon>asterids</taxon>
        <taxon>lamiids</taxon>
        <taxon>Solanales</taxon>
        <taxon>Solanaceae</taxon>
        <taxon>Solanoideae</taxon>
        <taxon>Solaneae</taxon>
        <taxon>Solanum</taxon>
    </lineage>
</organism>
<dbReference type="Pfam" id="PF13960">
    <property type="entry name" value="DUF4218"/>
    <property type="match status" value="1"/>
</dbReference>
<dbReference type="AlphaFoldDB" id="A0AAN8TG06"/>
<gene>
    <name evidence="2" type="ORF">RDI58_018166</name>
</gene>
<name>A0AAN8TG06_SOLBU</name>
<protein>
    <recommendedName>
        <fullName evidence="1">DUF4218 domain-containing protein</fullName>
    </recommendedName>
</protein>
<sequence length="46" mass="5122">MVGAKLLRIDDLEQVETQIPVTLCKLEKVFPPSFFLCHGALAYSLS</sequence>
<evidence type="ECO:0000313" key="3">
    <source>
        <dbReference type="Proteomes" id="UP001371456"/>
    </source>
</evidence>
<dbReference type="InterPro" id="IPR025452">
    <property type="entry name" value="DUF4218"/>
</dbReference>
<proteinExistence type="predicted"/>